<protein>
    <submittedName>
        <fullName evidence="2">Uncharacterized protein</fullName>
    </submittedName>
</protein>
<evidence type="ECO:0000256" key="1">
    <source>
        <dbReference type="SAM" id="Coils"/>
    </source>
</evidence>
<dbReference type="Pfam" id="PF08227">
    <property type="entry name" value="DASH_Hsk3"/>
    <property type="match status" value="1"/>
</dbReference>
<organism evidence="2 3">
    <name type="scientific">Basidiobolus ranarum</name>
    <dbReference type="NCBI Taxonomy" id="34480"/>
    <lineage>
        <taxon>Eukaryota</taxon>
        <taxon>Fungi</taxon>
        <taxon>Fungi incertae sedis</taxon>
        <taxon>Zoopagomycota</taxon>
        <taxon>Entomophthoromycotina</taxon>
        <taxon>Basidiobolomycetes</taxon>
        <taxon>Basidiobolales</taxon>
        <taxon>Basidiobolaceae</taxon>
        <taxon>Basidiobolus</taxon>
    </lineage>
</organism>
<gene>
    <name evidence="2" type="ORF">K7432_003361</name>
</gene>
<dbReference type="PANTHER" id="PTHR28289">
    <property type="entry name" value="DASH COMPLEX SUBUNIT HSK3"/>
    <property type="match status" value="1"/>
</dbReference>
<evidence type="ECO:0000313" key="2">
    <source>
        <dbReference type="EMBL" id="KAK9767094.1"/>
    </source>
</evidence>
<dbReference type="PANTHER" id="PTHR28289:SF1">
    <property type="entry name" value="DASH COMPLEX SUBUNIT HSK3"/>
    <property type="match status" value="1"/>
</dbReference>
<keyword evidence="3" id="KW-1185">Reference proteome</keyword>
<dbReference type="InterPro" id="IPR042332">
    <property type="entry name" value="Hsk3"/>
</dbReference>
<comment type="caution">
    <text evidence="2">The sequence shown here is derived from an EMBL/GenBank/DDBJ whole genome shotgun (WGS) entry which is preliminary data.</text>
</comment>
<keyword evidence="1" id="KW-0175">Coiled coil</keyword>
<dbReference type="EMBL" id="JASJQH010000102">
    <property type="protein sequence ID" value="KAK9767094.1"/>
    <property type="molecule type" value="Genomic_DNA"/>
</dbReference>
<proteinExistence type="predicted"/>
<accession>A0ABR2X037</accession>
<reference evidence="2 3" key="1">
    <citation type="submission" date="2023-04" db="EMBL/GenBank/DDBJ databases">
        <title>Genome of Basidiobolus ranarum AG-B5.</title>
        <authorList>
            <person name="Stajich J.E."/>
            <person name="Carter-House D."/>
            <person name="Gryganskyi A."/>
        </authorList>
    </citation>
    <scope>NUCLEOTIDE SEQUENCE [LARGE SCALE GENOMIC DNA]</scope>
    <source>
        <strain evidence="2 3">AG-B5</strain>
    </source>
</reference>
<evidence type="ECO:0000313" key="3">
    <source>
        <dbReference type="Proteomes" id="UP001479436"/>
    </source>
</evidence>
<name>A0ABR2X037_9FUNG</name>
<dbReference type="InterPro" id="IPR013183">
    <property type="entry name" value="Hsk3-like"/>
</dbReference>
<dbReference type="Proteomes" id="UP001479436">
    <property type="component" value="Unassembled WGS sequence"/>
</dbReference>
<sequence>MPESTTKQAQYATLARKLTELNKNLKRLEQNIDVASHNSHAATKLAISHGSIFMSAGRVLPSEDA</sequence>
<feature type="coiled-coil region" evidence="1">
    <location>
        <begin position="11"/>
        <end position="38"/>
    </location>
</feature>